<dbReference type="RefSeq" id="WP_132867133.1">
    <property type="nucleotide sequence ID" value="NZ_JTJC03000004.1"/>
</dbReference>
<protein>
    <submittedName>
        <fullName evidence="1">Uncharacterized protein</fullName>
    </submittedName>
</protein>
<gene>
    <name evidence="1" type="ORF">QH73_0015285</name>
</gene>
<dbReference type="AlphaFoldDB" id="A0A9X5E6T5"/>
<dbReference type="EMBL" id="JTJC03000004">
    <property type="protein sequence ID" value="NHC35993.1"/>
    <property type="molecule type" value="Genomic_DNA"/>
</dbReference>
<keyword evidence="2" id="KW-1185">Reference proteome</keyword>
<sequence>MNNLLLPIPIAHIGIMAVRGMYNSHEECCNYLNPIEALTLSHLFLLAINLSYQSHHLIPWSTFFWAWLLSILLSLAG</sequence>
<comment type="caution">
    <text evidence="1">The sequence shown here is derived from an EMBL/GenBank/DDBJ whole genome shotgun (WGS) entry which is preliminary data.</text>
</comment>
<name>A0A9X5E6T5_9CYAN</name>
<dbReference type="Proteomes" id="UP000031532">
    <property type="component" value="Unassembled WGS sequence"/>
</dbReference>
<evidence type="ECO:0000313" key="2">
    <source>
        <dbReference type="Proteomes" id="UP000031532"/>
    </source>
</evidence>
<accession>A0A9X5E6T5</accession>
<proteinExistence type="predicted"/>
<reference evidence="1 2" key="1">
    <citation type="journal article" date="2015" name="Genome Announc.">
        <title>Draft Genome Sequence of the Terrestrial Cyanobacterium Scytonema millei VB511283, Isolated from Eastern India.</title>
        <authorList>
            <person name="Sen D."/>
            <person name="Chandrababunaidu M.M."/>
            <person name="Singh D."/>
            <person name="Sanghi N."/>
            <person name="Ghorai A."/>
            <person name="Mishra G.P."/>
            <person name="Madduluri M."/>
            <person name="Adhikary S.P."/>
            <person name="Tripathy S."/>
        </authorList>
    </citation>
    <scope>NUCLEOTIDE SEQUENCE [LARGE SCALE GENOMIC DNA]</scope>
    <source>
        <strain evidence="1 2">VB511283</strain>
    </source>
</reference>
<organism evidence="1 2">
    <name type="scientific">Scytonema millei VB511283</name>
    <dbReference type="NCBI Taxonomy" id="1245923"/>
    <lineage>
        <taxon>Bacteria</taxon>
        <taxon>Bacillati</taxon>
        <taxon>Cyanobacteriota</taxon>
        <taxon>Cyanophyceae</taxon>
        <taxon>Nostocales</taxon>
        <taxon>Scytonemataceae</taxon>
        <taxon>Scytonema</taxon>
    </lineage>
</organism>
<evidence type="ECO:0000313" key="1">
    <source>
        <dbReference type="EMBL" id="NHC35993.1"/>
    </source>
</evidence>